<protein>
    <submittedName>
        <fullName evidence="1">Uncharacterized protein</fullName>
    </submittedName>
</protein>
<evidence type="ECO:0000313" key="2">
    <source>
        <dbReference type="Proteomes" id="UP000008311"/>
    </source>
</evidence>
<proteinExistence type="predicted"/>
<gene>
    <name evidence="1" type="ORF">RCOM_0585350</name>
</gene>
<dbReference type="AlphaFoldDB" id="B9SAD8"/>
<evidence type="ECO:0000313" key="1">
    <source>
        <dbReference type="EMBL" id="EEF39387.1"/>
    </source>
</evidence>
<name>B9SAD8_RICCO</name>
<accession>B9SAD8</accession>
<sequence>MITVESFECSLAGLLKVLRRKSKKNSKQEPIEKVSTILKKIVEVVVEFGEIIFLDAVAKLEKTISKTQKHLAVKGDIAPSFSLGVTLEEKDESGQLPTKDVGAYDLQEKEIGIETDIGAYVSIAIAEQAQ</sequence>
<keyword evidence="2" id="KW-1185">Reference proteome</keyword>
<dbReference type="Proteomes" id="UP000008311">
    <property type="component" value="Unassembled WGS sequence"/>
</dbReference>
<organism evidence="1 2">
    <name type="scientific">Ricinus communis</name>
    <name type="common">Castor bean</name>
    <dbReference type="NCBI Taxonomy" id="3988"/>
    <lineage>
        <taxon>Eukaryota</taxon>
        <taxon>Viridiplantae</taxon>
        <taxon>Streptophyta</taxon>
        <taxon>Embryophyta</taxon>
        <taxon>Tracheophyta</taxon>
        <taxon>Spermatophyta</taxon>
        <taxon>Magnoliopsida</taxon>
        <taxon>eudicotyledons</taxon>
        <taxon>Gunneridae</taxon>
        <taxon>Pentapetalae</taxon>
        <taxon>rosids</taxon>
        <taxon>fabids</taxon>
        <taxon>Malpighiales</taxon>
        <taxon>Euphorbiaceae</taxon>
        <taxon>Acalyphoideae</taxon>
        <taxon>Acalypheae</taxon>
        <taxon>Ricinus</taxon>
    </lineage>
</organism>
<dbReference type="EMBL" id="EQ973904">
    <property type="protein sequence ID" value="EEF39387.1"/>
    <property type="molecule type" value="Genomic_DNA"/>
</dbReference>
<dbReference type="InParanoid" id="B9SAD8"/>
<reference evidence="2" key="1">
    <citation type="journal article" date="2010" name="Nat. Biotechnol.">
        <title>Draft genome sequence of the oilseed species Ricinus communis.</title>
        <authorList>
            <person name="Chan A.P."/>
            <person name="Crabtree J."/>
            <person name="Zhao Q."/>
            <person name="Lorenzi H."/>
            <person name="Orvis J."/>
            <person name="Puiu D."/>
            <person name="Melake-Berhan A."/>
            <person name="Jones K.M."/>
            <person name="Redman J."/>
            <person name="Chen G."/>
            <person name="Cahoon E.B."/>
            <person name="Gedil M."/>
            <person name="Stanke M."/>
            <person name="Haas B.J."/>
            <person name="Wortman J.R."/>
            <person name="Fraser-Liggett C.M."/>
            <person name="Ravel J."/>
            <person name="Rabinowicz P.D."/>
        </authorList>
    </citation>
    <scope>NUCLEOTIDE SEQUENCE [LARGE SCALE GENOMIC DNA]</scope>
    <source>
        <strain evidence="2">cv. Hale</strain>
    </source>
</reference>